<dbReference type="AlphaFoldDB" id="A0AAD5D533"/>
<reference evidence="2" key="1">
    <citation type="submission" date="2022-06" db="EMBL/GenBank/DDBJ databases">
        <title>Uncovering the hologenomic basis of an extraordinary plant invasion.</title>
        <authorList>
            <person name="Bieker V.C."/>
            <person name="Martin M.D."/>
            <person name="Gilbert T."/>
            <person name="Hodgins K."/>
            <person name="Battlay P."/>
            <person name="Petersen B."/>
            <person name="Wilson J."/>
        </authorList>
    </citation>
    <scope>NUCLEOTIDE SEQUENCE</scope>
    <source>
        <strain evidence="2">AA19_3_7</strain>
        <tissue evidence="2">Leaf</tissue>
    </source>
</reference>
<dbReference type="EMBL" id="JAMZMK010005717">
    <property type="protein sequence ID" value="KAI7752226.1"/>
    <property type="molecule type" value="Genomic_DNA"/>
</dbReference>
<name>A0AAD5D533_AMBAR</name>
<feature type="chain" id="PRO_5042287124" evidence="1">
    <location>
        <begin position="28"/>
        <end position="76"/>
    </location>
</feature>
<evidence type="ECO:0000313" key="3">
    <source>
        <dbReference type="Proteomes" id="UP001206925"/>
    </source>
</evidence>
<accession>A0AAD5D533</accession>
<gene>
    <name evidence="2" type="ORF">M8C21_023147</name>
</gene>
<dbReference type="Proteomes" id="UP001206925">
    <property type="component" value="Unassembled WGS sequence"/>
</dbReference>
<keyword evidence="1" id="KW-0732">Signal</keyword>
<feature type="signal peptide" evidence="1">
    <location>
        <begin position="1"/>
        <end position="27"/>
    </location>
</feature>
<keyword evidence="3" id="KW-1185">Reference proteome</keyword>
<dbReference type="Gene3D" id="3.40.50.2000">
    <property type="entry name" value="Glycogen Phosphorylase B"/>
    <property type="match status" value="1"/>
</dbReference>
<protein>
    <submittedName>
        <fullName evidence="2">Uncharacterized protein</fullName>
    </submittedName>
</protein>
<proteinExistence type="predicted"/>
<comment type="caution">
    <text evidence="2">The sequence shown here is derived from an EMBL/GenBank/DDBJ whole genome shotgun (WGS) entry which is preliminary data.</text>
</comment>
<sequence length="76" mass="8226">MATGNNNLHVVFIPAFALGHMIPLVQAARLFAPPSSQPFITPSHSKPPLTVTSNAVTLSPSHHQLSRIRGRIAHRN</sequence>
<evidence type="ECO:0000256" key="1">
    <source>
        <dbReference type="SAM" id="SignalP"/>
    </source>
</evidence>
<organism evidence="2 3">
    <name type="scientific">Ambrosia artemisiifolia</name>
    <name type="common">Common ragweed</name>
    <dbReference type="NCBI Taxonomy" id="4212"/>
    <lineage>
        <taxon>Eukaryota</taxon>
        <taxon>Viridiplantae</taxon>
        <taxon>Streptophyta</taxon>
        <taxon>Embryophyta</taxon>
        <taxon>Tracheophyta</taxon>
        <taxon>Spermatophyta</taxon>
        <taxon>Magnoliopsida</taxon>
        <taxon>eudicotyledons</taxon>
        <taxon>Gunneridae</taxon>
        <taxon>Pentapetalae</taxon>
        <taxon>asterids</taxon>
        <taxon>campanulids</taxon>
        <taxon>Asterales</taxon>
        <taxon>Asteraceae</taxon>
        <taxon>Asteroideae</taxon>
        <taxon>Heliantheae alliance</taxon>
        <taxon>Heliantheae</taxon>
        <taxon>Ambrosia</taxon>
    </lineage>
</organism>
<evidence type="ECO:0000313" key="2">
    <source>
        <dbReference type="EMBL" id="KAI7752226.1"/>
    </source>
</evidence>